<name>A0A3Q3LDE0_9LABR</name>
<sequence length="187" mass="21185">MYKKVSDTTVCISSKSSEKHLLVDLVPFAARSDNMKPIVFFCLFAACCFSLAATNRTERSQESRKLEEVLRHLRAVKESLQQTELLLNTPPQNIQDCCCLPALQCFRDNLPVQNGAEKKRVRLFKSLNHPLTEKGLNFCATGNNLASCQSCTSHPKQNATIFFNRLETLIQSVRFIFIEILLITTLE</sequence>
<keyword evidence="1" id="KW-0472">Membrane</keyword>
<protein>
    <recommendedName>
        <fullName evidence="4">Interleukin</fullName>
    </recommendedName>
</protein>
<proteinExistence type="predicted"/>
<evidence type="ECO:0008006" key="4">
    <source>
        <dbReference type="Google" id="ProtNLM"/>
    </source>
</evidence>
<dbReference type="Ensembl" id="ENSLBET00000007303.1">
    <property type="protein sequence ID" value="ENSLBEP00000006950.1"/>
    <property type="gene ID" value="ENSLBEG00000005379.1"/>
</dbReference>
<organism evidence="2 3">
    <name type="scientific">Labrus bergylta</name>
    <name type="common">ballan wrasse</name>
    <dbReference type="NCBI Taxonomy" id="56723"/>
    <lineage>
        <taxon>Eukaryota</taxon>
        <taxon>Metazoa</taxon>
        <taxon>Chordata</taxon>
        <taxon>Craniata</taxon>
        <taxon>Vertebrata</taxon>
        <taxon>Euteleostomi</taxon>
        <taxon>Actinopterygii</taxon>
        <taxon>Neopterygii</taxon>
        <taxon>Teleostei</taxon>
        <taxon>Neoteleostei</taxon>
        <taxon>Acanthomorphata</taxon>
        <taxon>Eupercaria</taxon>
        <taxon>Labriformes</taxon>
        <taxon>Labridae</taxon>
        <taxon>Labrus</taxon>
    </lineage>
</organism>
<dbReference type="InParanoid" id="A0A3Q3LDE0"/>
<evidence type="ECO:0000313" key="2">
    <source>
        <dbReference type="Ensembl" id="ENSLBEP00000006950.1"/>
    </source>
</evidence>
<dbReference type="Gene3D" id="1.20.1250.70">
    <property type="entry name" value="Interleukin-15/Interleukin-21"/>
    <property type="match status" value="1"/>
</dbReference>
<evidence type="ECO:0000256" key="1">
    <source>
        <dbReference type="SAM" id="Phobius"/>
    </source>
</evidence>
<dbReference type="InterPro" id="IPR009079">
    <property type="entry name" value="4_helix_cytokine-like_core"/>
</dbReference>
<accession>A0A3Q3LDE0</accession>
<keyword evidence="1" id="KW-1133">Transmembrane helix</keyword>
<reference evidence="2" key="1">
    <citation type="submission" date="2025-08" db="UniProtKB">
        <authorList>
            <consortium name="Ensembl"/>
        </authorList>
    </citation>
    <scope>IDENTIFICATION</scope>
</reference>
<dbReference type="Proteomes" id="UP000261660">
    <property type="component" value="Unplaced"/>
</dbReference>
<dbReference type="GeneTree" id="ENSGT00940000175879"/>
<evidence type="ECO:0000313" key="3">
    <source>
        <dbReference type="Proteomes" id="UP000261660"/>
    </source>
</evidence>
<keyword evidence="1" id="KW-0812">Transmembrane</keyword>
<dbReference type="STRING" id="56723.ENSLBEP00000006950"/>
<feature type="transmembrane region" description="Helical" evidence="1">
    <location>
        <begin position="38"/>
        <end position="55"/>
    </location>
</feature>
<dbReference type="SUPFAM" id="SSF47266">
    <property type="entry name" value="4-helical cytokines"/>
    <property type="match status" value="1"/>
</dbReference>
<keyword evidence="3" id="KW-1185">Reference proteome</keyword>
<dbReference type="AlphaFoldDB" id="A0A3Q3LDE0"/>
<reference evidence="2" key="2">
    <citation type="submission" date="2025-09" db="UniProtKB">
        <authorList>
            <consortium name="Ensembl"/>
        </authorList>
    </citation>
    <scope>IDENTIFICATION</scope>
</reference>